<dbReference type="PANTHER" id="PTHR46300">
    <property type="entry name" value="P450, PUTATIVE (EUROFUNG)-RELATED-RELATED"/>
    <property type="match status" value="1"/>
</dbReference>
<evidence type="ECO:0000256" key="3">
    <source>
        <dbReference type="ARBA" id="ARBA00005179"/>
    </source>
</evidence>
<keyword evidence="10 13" id="KW-0408">Iron</keyword>
<organism evidence="15">
    <name type="scientific">Taiwanofungus camphoratus</name>
    <name type="common">Poroid brown-rot fungus</name>
    <name type="synonym">Antrodia camphorata</name>
    <dbReference type="NCBI Taxonomy" id="2696576"/>
    <lineage>
        <taxon>Eukaryota</taxon>
        <taxon>Fungi</taxon>
        <taxon>Dikarya</taxon>
        <taxon>Basidiomycota</taxon>
        <taxon>Agaricomycotina</taxon>
        <taxon>Agaricomycetes</taxon>
        <taxon>Polyporales</taxon>
        <taxon>Taiwanofungaceae</taxon>
        <taxon>Taiwanofungus</taxon>
    </lineage>
</organism>
<feature type="binding site" description="axial binding residue" evidence="13">
    <location>
        <position position="435"/>
    </location>
    <ligand>
        <name>heme</name>
        <dbReference type="ChEBI" id="CHEBI:30413"/>
    </ligand>
    <ligandPart>
        <name>Fe</name>
        <dbReference type="ChEBI" id="CHEBI:18248"/>
    </ligandPart>
</feature>
<comment type="subcellular location">
    <subcellularLocation>
        <location evidence="2">Membrane</location>
        <topology evidence="2">Single-pass membrane protein</topology>
    </subcellularLocation>
</comment>
<keyword evidence="7 13" id="KW-0479">Metal-binding</keyword>
<name>H9LDW0_TAICA</name>
<dbReference type="GO" id="GO:0016705">
    <property type="term" value="F:oxidoreductase activity, acting on paired donors, with incorporation or reduction of molecular oxygen"/>
    <property type="evidence" value="ECO:0007669"/>
    <property type="project" value="InterPro"/>
</dbReference>
<evidence type="ECO:0000256" key="10">
    <source>
        <dbReference type="ARBA" id="ARBA00023004"/>
    </source>
</evidence>
<dbReference type="InterPro" id="IPR002401">
    <property type="entry name" value="Cyt_P450_E_grp-I"/>
</dbReference>
<keyword evidence="9" id="KW-0560">Oxidoreductase</keyword>
<keyword evidence="14" id="KW-0732">Signal</keyword>
<dbReference type="AlphaFoldDB" id="H9LDW0"/>
<keyword evidence="11 15" id="KW-0503">Monooxygenase</keyword>
<evidence type="ECO:0000256" key="1">
    <source>
        <dbReference type="ARBA" id="ARBA00001971"/>
    </source>
</evidence>
<evidence type="ECO:0000256" key="6">
    <source>
        <dbReference type="ARBA" id="ARBA00022692"/>
    </source>
</evidence>
<keyword evidence="8" id="KW-1133">Transmembrane helix</keyword>
<dbReference type="SUPFAM" id="SSF48264">
    <property type="entry name" value="Cytochrome P450"/>
    <property type="match status" value="1"/>
</dbReference>
<dbReference type="CDD" id="cd11065">
    <property type="entry name" value="CYP64-like"/>
    <property type="match status" value="1"/>
</dbReference>
<dbReference type="GO" id="GO:0005506">
    <property type="term" value="F:iron ion binding"/>
    <property type="evidence" value="ECO:0007669"/>
    <property type="project" value="InterPro"/>
</dbReference>
<evidence type="ECO:0000256" key="14">
    <source>
        <dbReference type="SAM" id="SignalP"/>
    </source>
</evidence>
<feature type="chain" id="PRO_5003622589" evidence="14">
    <location>
        <begin position="19"/>
        <end position="505"/>
    </location>
</feature>
<feature type="signal peptide" evidence="14">
    <location>
        <begin position="1"/>
        <end position="18"/>
    </location>
</feature>
<reference evidence="15" key="1">
    <citation type="submission" date="2010-03" db="EMBL/GenBank/DDBJ databases">
        <title>Cloning and expression of cytochrome P450 genes in Antrodia cinnamomea.</title>
        <authorList>
            <person name="Hsu K.-H."/>
            <person name="Lee Y.-R."/>
            <person name="Chu F.-H."/>
        </authorList>
    </citation>
    <scope>NUCLEOTIDE SEQUENCE</scope>
    <source>
        <strain evidence="15">Ac-3</strain>
    </source>
</reference>
<comment type="pathway">
    <text evidence="3">Secondary metabolite biosynthesis.</text>
</comment>
<evidence type="ECO:0000256" key="7">
    <source>
        <dbReference type="ARBA" id="ARBA00022723"/>
    </source>
</evidence>
<dbReference type="PANTHER" id="PTHR46300:SF7">
    <property type="entry name" value="P450, PUTATIVE (EUROFUNG)-RELATED"/>
    <property type="match status" value="1"/>
</dbReference>
<evidence type="ECO:0000256" key="11">
    <source>
        <dbReference type="ARBA" id="ARBA00023033"/>
    </source>
</evidence>
<evidence type="ECO:0000256" key="4">
    <source>
        <dbReference type="ARBA" id="ARBA00010617"/>
    </source>
</evidence>
<dbReference type="InterPro" id="IPR001128">
    <property type="entry name" value="Cyt_P450"/>
</dbReference>
<evidence type="ECO:0000256" key="8">
    <source>
        <dbReference type="ARBA" id="ARBA00022989"/>
    </source>
</evidence>
<dbReference type="EMBL" id="HM044138">
    <property type="protein sequence ID" value="AEB40219.1"/>
    <property type="molecule type" value="mRNA"/>
</dbReference>
<comment type="cofactor">
    <cofactor evidence="1 13">
        <name>heme</name>
        <dbReference type="ChEBI" id="CHEBI:30413"/>
    </cofactor>
</comment>
<dbReference type="GO" id="GO:0004497">
    <property type="term" value="F:monooxygenase activity"/>
    <property type="evidence" value="ECO:0007669"/>
    <property type="project" value="UniProtKB-KW"/>
</dbReference>
<evidence type="ECO:0000256" key="2">
    <source>
        <dbReference type="ARBA" id="ARBA00004167"/>
    </source>
</evidence>
<dbReference type="Pfam" id="PF00067">
    <property type="entry name" value="p450"/>
    <property type="match status" value="1"/>
</dbReference>
<evidence type="ECO:0000256" key="9">
    <source>
        <dbReference type="ARBA" id="ARBA00023002"/>
    </source>
</evidence>
<dbReference type="PRINTS" id="PR00385">
    <property type="entry name" value="P450"/>
</dbReference>
<evidence type="ECO:0000256" key="13">
    <source>
        <dbReference type="PIRSR" id="PIRSR602401-1"/>
    </source>
</evidence>
<dbReference type="InterPro" id="IPR050364">
    <property type="entry name" value="Cytochrome_P450_fung"/>
</dbReference>
<keyword evidence="5 13" id="KW-0349">Heme</keyword>
<sequence length="505" mass="56398">MYILCLQILICLGALVWYRRNSTSGLRMPPGPPPLPIVGNLLDIPRKREAYAYSAMADKYGDIVHLSVLNKNVIVVGSLQALTELFSKRSANYSNRPYSTMIYKLMDLEWIFAFQSCGDIWRNQRKLFHSQFQESVLHEFRPLQANAAHDVVRRIMETPNLLFQHLHMHTANSLMGVTYAMEMTARNCNIVTMADEVIMAWSKVAVHGSYLVDALPILRFIPEWLIPGGGFKKEARECKEKAIQARNLPFDTVLAEIVQGTARPSFVSNSLTQLGSCPEIHLIKACAGTAYFAGTEAISISLSTFILAMVAYPDVQAKAQRELDDIVGKARLPNFDDQQSLPYVNAIIKEVLRWNPPAPLAIPHTSINVDHYEGYHLPAGSIVIGNLWKILHNPEVYAEPLCFNPERFMPDAEGSDLTAVLSNFEAVYGVGRRICPGRFVAVAQLFVTIASILSVFDIRPGLDEDGKPIHVEPDFTFGVASHPLPFKCSIAPRGDYVRQLLNTDD</sequence>
<protein>
    <submittedName>
        <fullName evidence="15">Cytochrome P450 monooxygenase</fullName>
    </submittedName>
</protein>
<dbReference type="GO" id="GO:0020037">
    <property type="term" value="F:heme binding"/>
    <property type="evidence" value="ECO:0007669"/>
    <property type="project" value="InterPro"/>
</dbReference>
<keyword evidence="6" id="KW-0812">Transmembrane</keyword>
<dbReference type="InterPro" id="IPR036396">
    <property type="entry name" value="Cyt_P450_sf"/>
</dbReference>
<dbReference type="Gene3D" id="1.10.630.10">
    <property type="entry name" value="Cytochrome P450"/>
    <property type="match status" value="1"/>
</dbReference>
<dbReference type="GO" id="GO:0016020">
    <property type="term" value="C:membrane"/>
    <property type="evidence" value="ECO:0007669"/>
    <property type="project" value="UniProtKB-SubCell"/>
</dbReference>
<dbReference type="PRINTS" id="PR00463">
    <property type="entry name" value="EP450I"/>
</dbReference>
<keyword evidence="12" id="KW-0472">Membrane</keyword>
<evidence type="ECO:0000256" key="5">
    <source>
        <dbReference type="ARBA" id="ARBA00022617"/>
    </source>
</evidence>
<evidence type="ECO:0000313" key="15">
    <source>
        <dbReference type="EMBL" id="AEB40219.1"/>
    </source>
</evidence>
<comment type="similarity">
    <text evidence="4">Belongs to the cytochrome P450 family.</text>
</comment>
<evidence type="ECO:0000256" key="12">
    <source>
        <dbReference type="ARBA" id="ARBA00023136"/>
    </source>
</evidence>
<proteinExistence type="evidence at transcript level"/>
<accession>H9LDW0</accession>